<sequence>MGRTRVRLLESYPGDEEGRGLEVRVRDGAARLCLSEGGGEGPGEVVGEGVLLDPFQTGYLLVPGSGNSPWYLHDVAVEMRGMEGRLLAPGGGREGGRGGGRGARGAPAVSGLC</sequence>
<dbReference type="Proteomes" id="UP000019335">
    <property type="component" value="Chromosome 18"/>
</dbReference>
<protein>
    <submittedName>
        <fullName evidence="2">Uncharacterized protein</fullName>
    </submittedName>
</protein>
<dbReference type="EMBL" id="AZIL01001812">
    <property type="protein sequence ID" value="EWM23183.1"/>
    <property type="molecule type" value="Genomic_DNA"/>
</dbReference>
<feature type="region of interest" description="Disordered" evidence="1">
    <location>
        <begin position="87"/>
        <end position="113"/>
    </location>
</feature>
<accession>W7TI61</accession>
<dbReference type="AlphaFoldDB" id="W7TI61"/>
<evidence type="ECO:0000256" key="1">
    <source>
        <dbReference type="SAM" id="MobiDB-lite"/>
    </source>
</evidence>
<organism evidence="2 3">
    <name type="scientific">Nannochloropsis gaditana</name>
    <dbReference type="NCBI Taxonomy" id="72520"/>
    <lineage>
        <taxon>Eukaryota</taxon>
        <taxon>Sar</taxon>
        <taxon>Stramenopiles</taxon>
        <taxon>Ochrophyta</taxon>
        <taxon>Eustigmatophyceae</taxon>
        <taxon>Eustigmatales</taxon>
        <taxon>Monodopsidaceae</taxon>
        <taxon>Nannochloropsis</taxon>
    </lineage>
</organism>
<proteinExistence type="predicted"/>
<feature type="compositionally biased region" description="Gly residues" evidence="1">
    <location>
        <begin position="89"/>
        <end position="103"/>
    </location>
</feature>
<evidence type="ECO:0000313" key="2">
    <source>
        <dbReference type="EMBL" id="EWM23183.1"/>
    </source>
</evidence>
<reference evidence="2 3" key="1">
    <citation type="journal article" date="2014" name="Mol. Plant">
        <title>Chromosome Scale Genome Assembly and Transcriptome Profiling of Nannochloropsis gaditana in Nitrogen Depletion.</title>
        <authorList>
            <person name="Corteggiani Carpinelli E."/>
            <person name="Telatin A."/>
            <person name="Vitulo N."/>
            <person name="Forcato C."/>
            <person name="D'Angelo M."/>
            <person name="Schiavon R."/>
            <person name="Vezzi A."/>
            <person name="Giacometti G.M."/>
            <person name="Morosinotto T."/>
            <person name="Valle G."/>
        </authorList>
    </citation>
    <scope>NUCLEOTIDE SEQUENCE [LARGE SCALE GENOMIC DNA]</scope>
    <source>
        <strain evidence="2 3">B-31</strain>
    </source>
</reference>
<gene>
    <name evidence="2" type="ORF">Naga_101845g1</name>
</gene>
<name>W7TI61_9STRA</name>
<feature type="compositionally biased region" description="Low complexity" evidence="1">
    <location>
        <begin position="104"/>
        <end position="113"/>
    </location>
</feature>
<comment type="caution">
    <text evidence="2">The sequence shown here is derived from an EMBL/GenBank/DDBJ whole genome shotgun (WGS) entry which is preliminary data.</text>
</comment>
<keyword evidence="3" id="KW-1185">Reference proteome</keyword>
<evidence type="ECO:0000313" key="3">
    <source>
        <dbReference type="Proteomes" id="UP000019335"/>
    </source>
</evidence>